<dbReference type="RefSeq" id="WP_377399404.1">
    <property type="nucleotide sequence ID" value="NZ_JBHUEQ010000015.1"/>
</dbReference>
<feature type="domain" description="Ketosynthase family 3 (KS3)" evidence="4">
    <location>
        <begin position="4"/>
        <end position="374"/>
    </location>
</feature>
<proteinExistence type="inferred from homology"/>
<dbReference type="SMART" id="SM00825">
    <property type="entry name" value="PKS_KS"/>
    <property type="match status" value="1"/>
</dbReference>
<dbReference type="Gene3D" id="3.40.47.10">
    <property type="match status" value="1"/>
</dbReference>
<evidence type="ECO:0000313" key="6">
    <source>
        <dbReference type="Proteomes" id="UP001597322"/>
    </source>
</evidence>
<accession>A0ABW4M504</accession>
<organism evidence="5 6">
    <name type="scientific">Rhizobium helianthi</name>
    <dbReference type="NCBI Taxonomy" id="1132695"/>
    <lineage>
        <taxon>Bacteria</taxon>
        <taxon>Pseudomonadati</taxon>
        <taxon>Pseudomonadota</taxon>
        <taxon>Alphaproteobacteria</taxon>
        <taxon>Hyphomicrobiales</taxon>
        <taxon>Rhizobiaceae</taxon>
        <taxon>Rhizobium/Agrobacterium group</taxon>
        <taxon>Rhizobium</taxon>
    </lineage>
</organism>
<evidence type="ECO:0000313" key="5">
    <source>
        <dbReference type="EMBL" id="MFD1745543.1"/>
    </source>
</evidence>
<protein>
    <submittedName>
        <fullName evidence="5">Beta-ketoacyl synthase N-terminal-like domain-containing protein</fullName>
    </submittedName>
</protein>
<evidence type="ECO:0000259" key="4">
    <source>
        <dbReference type="PROSITE" id="PS52004"/>
    </source>
</evidence>
<dbReference type="InterPro" id="IPR000794">
    <property type="entry name" value="Beta-ketoacyl_synthase"/>
</dbReference>
<dbReference type="PANTHER" id="PTHR11712">
    <property type="entry name" value="POLYKETIDE SYNTHASE-RELATED"/>
    <property type="match status" value="1"/>
</dbReference>
<dbReference type="Pfam" id="PF02801">
    <property type="entry name" value="Ketoacyl-synt_C"/>
    <property type="match status" value="1"/>
</dbReference>
<dbReference type="PANTHER" id="PTHR11712:SF347">
    <property type="entry name" value="BETA KETOACYL-ACYL CARRIER PROTEIN SYNTHASE"/>
    <property type="match status" value="1"/>
</dbReference>
<comment type="similarity">
    <text evidence="1 3">Belongs to the thiolase-like superfamily. Beta-ketoacyl-ACP synthases family.</text>
</comment>
<dbReference type="InterPro" id="IPR014030">
    <property type="entry name" value="Ketoacyl_synth_N"/>
</dbReference>
<keyword evidence="6" id="KW-1185">Reference proteome</keyword>
<keyword evidence="2 3" id="KW-0808">Transferase</keyword>
<evidence type="ECO:0000256" key="1">
    <source>
        <dbReference type="ARBA" id="ARBA00008467"/>
    </source>
</evidence>
<reference evidence="6" key="1">
    <citation type="journal article" date="2019" name="Int. J. Syst. Evol. Microbiol.">
        <title>The Global Catalogue of Microorganisms (GCM) 10K type strain sequencing project: providing services to taxonomists for standard genome sequencing and annotation.</title>
        <authorList>
            <consortium name="The Broad Institute Genomics Platform"/>
            <consortium name="The Broad Institute Genome Sequencing Center for Infectious Disease"/>
            <person name="Wu L."/>
            <person name="Ma J."/>
        </authorList>
    </citation>
    <scope>NUCLEOTIDE SEQUENCE [LARGE SCALE GENOMIC DNA]</scope>
    <source>
        <strain evidence="6">CG52</strain>
    </source>
</reference>
<comment type="caution">
    <text evidence="5">The sequence shown here is derived from an EMBL/GenBank/DDBJ whole genome shotgun (WGS) entry which is preliminary data.</text>
</comment>
<evidence type="ECO:0000256" key="3">
    <source>
        <dbReference type="RuleBase" id="RU003694"/>
    </source>
</evidence>
<dbReference type="EMBL" id="JBHUEQ010000015">
    <property type="protein sequence ID" value="MFD1745543.1"/>
    <property type="molecule type" value="Genomic_DNA"/>
</dbReference>
<gene>
    <name evidence="5" type="ORF">ACFSE1_08740</name>
</gene>
<dbReference type="InterPro" id="IPR014031">
    <property type="entry name" value="Ketoacyl_synth_C"/>
</dbReference>
<dbReference type="Proteomes" id="UP001597322">
    <property type="component" value="Unassembled WGS sequence"/>
</dbReference>
<dbReference type="SUPFAM" id="SSF53901">
    <property type="entry name" value="Thiolase-like"/>
    <property type="match status" value="2"/>
</dbReference>
<evidence type="ECO:0000256" key="2">
    <source>
        <dbReference type="ARBA" id="ARBA00022679"/>
    </source>
</evidence>
<dbReference type="Pfam" id="PF00109">
    <property type="entry name" value="ketoacyl-synt"/>
    <property type="match status" value="1"/>
</dbReference>
<sequence>MSRATKVWVTGLSLSSALGSDVDAVWRALLDHTSGIAPLDCTLPLRGYGAAVLPDVPQTLPVHERQIALTASAIAQALAHAGLEVSDPRIVPILGTSYGGHLDAPSVGSLSDWAVAAVRRVGCIRSPVTIATACSAGADAIAAGLSLLRSGVAEICVCGGADVLTLAKRLGHSRLGTLASGDLRAFDQDRDGTVLGEGAAFLVLETAHSARARGVAPLGVFSGAGASSDAASAVAPDVSGRNVVLAVQRAVENAGIALSDVSVINAHASGTAINDATEANAYGQLFGSLAEKPAVFATKGNFGHTLGATGALEAVAVLQALSKGCVPPIYRLERPLADLHLPLPIQRSISIRPGAGISTTLGFGGFNTCLVFEGVEAA</sequence>
<dbReference type="InterPro" id="IPR016039">
    <property type="entry name" value="Thiolase-like"/>
</dbReference>
<name>A0ABW4M504_9HYPH</name>
<dbReference type="InterPro" id="IPR020841">
    <property type="entry name" value="PKS_Beta-ketoAc_synthase_dom"/>
</dbReference>
<dbReference type="PROSITE" id="PS52004">
    <property type="entry name" value="KS3_2"/>
    <property type="match status" value="1"/>
</dbReference>